<accession>A0A540MEZ0</accession>
<proteinExistence type="predicted"/>
<evidence type="ECO:0000313" key="2">
    <source>
        <dbReference type="Proteomes" id="UP000315295"/>
    </source>
</evidence>
<comment type="caution">
    <text evidence="1">The sequence shown here is derived from an EMBL/GenBank/DDBJ whole genome shotgun (WGS) entry which is preliminary data.</text>
</comment>
<reference evidence="1 2" key="1">
    <citation type="journal article" date="2019" name="G3 (Bethesda)">
        <title>Sequencing of a Wild Apple (Malus baccata) Genome Unravels the Differences Between Cultivated and Wild Apple Species Regarding Disease Resistance and Cold Tolerance.</title>
        <authorList>
            <person name="Chen X."/>
        </authorList>
    </citation>
    <scope>NUCLEOTIDE SEQUENCE [LARGE SCALE GENOMIC DNA]</scope>
    <source>
        <strain evidence="2">cv. Shandingzi</strain>
        <tissue evidence="1">Leaves</tissue>
    </source>
</reference>
<dbReference type="EMBL" id="VIEB01000276">
    <property type="protein sequence ID" value="TQD97301.1"/>
    <property type="molecule type" value="Genomic_DNA"/>
</dbReference>
<protein>
    <submittedName>
        <fullName evidence="1">Uncharacterized protein</fullName>
    </submittedName>
</protein>
<dbReference type="AlphaFoldDB" id="A0A540MEZ0"/>
<dbReference type="Proteomes" id="UP000315295">
    <property type="component" value="Unassembled WGS sequence"/>
</dbReference>
<evidence type="ECO:0000313" key="1">
    <source>
        <dbReference type="EMBL" id="TQD97301.1"/>
    </source>
</evidence>
<sequence>MGMFTWGLRSFRQRIEKVQMLTSEMMGLKEQIAAQNNLMHQIRRTLQILGIQFPDVEPPPEMTS</sequence>
<gene>
    <name evidence="1" type="ORF">C1H46_017142</name>
</gene>
<organism evidence="1 2">
    <name type="scientific">Malus baccata</name>
    <name type="common">Siberian crab apple</name>
    <name type="synonym">Pyrus baccata</name>
    <dbReference type="NCBI Taxonomy" id="106549"/>
    <lineage>
        <taxon>Eukaryota</taxon>
        <taxon>Viridiplantae</taxon>
        <taxon>Streptophyta</taxon>
        <taxon>Embryophyta</taxon>
        <taxon>Tracheophyta</taxon>
        <taxon>Spermatophyta</taxon>
        <taxon>Magnoliopsida</taxon>
        <taxon>eudicotyledons</taxon>
        <taxon>Gunneridae</taxon>
        <taxon>Pentapetalae</taxon>
        <taxon>rosids</taxon>
        <taxon>fabids</taxon>
        <taxon>Rosales</taxon>
        <taxon>Rosaceae</taxon>
        <taxon>Amygdaloideae</taxon>
        <taxon>Maleae</taxon>
        <taxon>Malus</taxon>
    </lineage>
</organism>
<name>A0A540MEZ0_MALBA</name>
<keyword evidence="2" id="KW-1185">Reference proteome</keyword>